<comment type="caution">
    <text evidence="2">The sequence shown here is derived from an EMBL/GenBank/DDBJ whole genome shotgun (WGS) entry which is preliminary data.</text>
</comment>
<name>A0A3M8CRE3_9BACL</name>
<dbReference type="EMBL" id="RHHU01000027">
    <property type="protein sequence ID" value="RNB78356.1"/>
    <property type="molecule type" value="Genomic_DNA"/>
</dbReference>
<reference evidence="2 3" key="1">
    <citation type="submission" date="2018-10" db="EMBL/GenBank/DDBJ databases">
        <title>Phylogenomics of Brevibacillus.</title>
        <authorList>
            <person name="Dunlap C."/>
        </authorList>
    </citation>
    <scope>NUCLEOTIDE SEQUENCE [LARGE SCALE GENOMIC DNA]</scope>
    <source>
        <strain evidence="2 3">JCM 15774</strain>
    </source>
</reference>
<keyword evidence="3" id="KW-1185">Reference proteome</keyword>
<dbReference type="RefSeq" id="WP_148040861.1">
    <property type="nucleotide sequence ID" value="NZ_RHHU01000027.1"/>
</dbReference>
<feature type="non-terminal residue" evidence="2">
    <location>
        <position position="197"/>
    </location>
</feature>
<evidence type="ECO:0000313" key="2">
    <source>
        <dbReference type="EMBL" id="RNB78356.1"/>
    </source>
</evidence>
<dbReference type="Gene3D" id="1.20.1270.70">
    <property type="entry name" value="Designed single chain three-helix bundle"/>
    <property type="match status" value="1"/>
</dbReference>
<feature type="chain" id="PRO_5017959404" evidence="1">
    <location>
        <begin position="28"/>
        <end position="197"/>
    </location>
</feature>
<organism evidence="2 3">
    <name type="scientific">Brevibacillus nitrificans</name>
    <dbReference type="NCBI Taxonomy" id="651560"/>
    <lineage>
        <taxon>Bacteria</taxon>
        <taxon>Bacillati</taxon>
        <taxon>Bacillota</taxon>
        <taxon>Bacilli</taxon>
        <taxon>Bacillales</taxon>
        <taxon>Paenibacillaceae</taxon>
        <taxon>Brevibacillus</taxon>
    </lineage>
</organism>
<gene>
    <name evidence="2" type="ORF">EDM59_29860</name>
</gene>
<evidence type="ECO:0000256" key="1">
    <source>
        <dbReference type="SAM" id="SignalP"/>
    </source>
</evidence>
<sequence length="197" mass="20198">MSLKRKLSAFAVLSSVALNAFVGQAFAAINVNDSTVSNVTVNTTTNIHFGPGTSVTNQFTANAAVTVSADDASKETALSGAKILLQPTGANIPINLGGLTTSNVIVGNENVDLNGNENSIVFVKPELLSKINEAELLDEADYTADSWAALQTALTAAIGLVGDENATATELTGALNNLKTAINNLIDPSVPALEAAQ</sequence>
<dbReference type="Pfam" id="PF07554">
    <property type="entry name" value="FIVAR"/>
    <property type="match status" value="1"/>
</dbReference>
<protein>
    <submittedName>
        <fullName evidence="2">Uncharacterized protein</fullName>
    </submittedName>
</protein>
<proteinExistence type="predicted"/>
<feature type="signal peptide" evidence="1">
    <location>
        <begin position="1"/>
        <end position="27"/>
    </location>
</feature>
<evidence type="ECO:0000313" key="3">
    <source>
        <dbReference type="Proteomes" id="UP000269573"/>
    </source>
</evidence>
<dbReference type="AlphaFoldDB" id="A0A3M8CRE3"/>
<keyword evidence="1" id="KW-0732">Signal</keyword>
<accession>A0A3M8CRE3</accession>
<dbReference type="Proteomes" id="UP000269573">
    <property type="component" value="Unassembled WGS sequence"/>
</dbReference>